<comment type="caution">
    <text evidence="2">The sequence shown here is derived from an EMBL/GenBank/DDBJ whole genome shotgun (WGS) entry which is preliminary data.</text>
</comment>
<feature type="domain" description="DUF5666" evidence="1">
    <location>
        <begin position="280"/>
        <end position="336"/>
    </location>
</feature>
<reference evidence="3" key="1">
    <citation type="journal article" date="2019" name="Int. J. Syst. Evol. Microbiol.">
        <title>The Global Catalogue of Microorganisms (GCM) 10K type strain sequencing project: providing services to taxonomists for standard genome sequencing and annotation.</title>
        <authorList>
            <consortium name="The Broad Institute Genomics Platform"/>
            <consortium name="The Broad Institute Genome Sequencing Center for Infectious Disease"/>
            <person name="Wu L."/>
            <person name="Ma J."/>
        </authorList>
    </citation>
    <scope>NUCLEOTIDE SEQUENCE [LARGE SCALE GENOMIC DNA]</scope>
    <source>
        <strain evidence="3">JCM 19134</strain>
    </source>
</reference>
<dbReference type="EMBL" id="BAABLX010000001">
    <property type="protein sequence ID" value="GAA4930160.1"/>
    <property type="molecule type" value="Genomic_DNA"/>
</dbReference>
<protein>
    <recommendedName>
        <fullName evidence="1">DUF5666 domain-containing protein</fullName>
    </recommendedName>
</protein>
<sequence>MNTRTTMNKPLNFKLAALCGAIVLGGCNFQIGNGSGDSNDGDDSSSGSDGGASIGVLTDAGGLEVNFNSEFSLAASGTVYLDGAEVDASELQDGMVASFKLEETVPDDLSSGTATEIRANHIVIGPVTSLAPLSVLGQEITVLEETELDGISNDDVGNLSLGEVIRVSGYSNRQGGNIATRIDAPTGGTLEWKITGTVSSLQASSSFSLEDQPISMGGVVPDCESEFADGDYVAVTASPITSFTAGQTIDTTLSISCESIALPTLVNDDDDIDELPAEMEGIVSEVNNRSEFLLYDQEVEISSSVQFTGGEESDLILGAKIEVEGTVDPDSNILTANSIIFHQRPIEIEAPLASTDITANESVTFFGLSVTTNKLVMEDDLIVSSGVADAQVRLNGFVDEEQVPYAIALSIRGNSDDEDVTLKGPVSDVESDGFDVMGISVEGDSAATLVTSLNEEDVVRVENAEVDGSDGIRDGDVSVVN</sequence>
<dbReference type="InterPro" id="IPR043724">
    <property type="entry name" value="DUF5666"/>
</dbReference>
<dbReference type="RefSeq" id="WP_345415806.1">
    <property type="nucleotide sequence ID" value="NZ_AP031496.1"/>
</dbReference>
<dbReference type="AlphaFoldDB" id="A0AAV3TWX7"/>
<organism evidence="2 3">
    <name type="scientific">Halioxenophilus aromaticivorans</name>
    <dbReference type="NCBI Taxonomy" id="1306992"/>
    <lineage>
        <taxon>Bacteria</taxon>
        <taxon>Pseudomonadati</taxon>
        <taxon>Pseudomonadota</taxon>
        <taxon>Gammaproteobacteria</taxon>
        <taxon>Alteromonadales</taxon>
        <taxon>Alteromonadaceae</taxon>
        <taxon>Halioxenophilus</taxon>
    </lineage>
</organism>
<dbReference type="Proteomes" id="UP001409585">
    <property type="component" value="Unassembled WGS sequence"/>
</dbReference>
<keyword evidence="3" id="KW-1185">Reference proteome</keyword>
<proteinExistence type="predicted"/>
<feature type="domain" description="DUF5666" evidence="1">
    <location>
        <begin position="125"/>
        <end position="182"/>
    </location>
</feature>
<dbReference type="Pfam" id="PF18914">
    <property type="entry name" value="DUF5666"/>
    <property type="match status" value="2"/>
</dbReference>
<name>A0AAV3TWX7_9ALTE</name>
<accession>A0AAV3TWX7</accession>
<evidence type="ECO:0000313" key="2">
    <source>
        <dbReference type="EMBL" id="GAA4930160.1"/>
    </source>
</evidence>
<dbReference type="PROSITE" id="PS51257">
    <property type="entry name" value="PROKAR_LIPOPROTEIN"/>
    <property type="match status" value="1"/>
</dbReference>
<evidence type="ECO:0000313" key="3">
    <source>
        <dbReference type="Proteomes" id="UP001409585"/>
    </source>
</evidence>
<gene>
    <name evidence="2" type="ORF">GCM10025791_02480</name>
</gene>
<evidence type="ECO:0000259" key="1">
    <source>
        <dbReference type="Pfam" id="PF18914"/>
    </source>
</evidence>